<accession>A0ABX1Y9B3</accession>
<dbReference type="InterPro" id="IPR045851">
    <property type="entry name" value="AMP-bd_C_sf"/>
</dbReference>
<evidence type="ECO:0000256" key="8">
    <source>
        <dbReference type="ARBA" id="ARBA00023194"/>
    </source>
</evidence>
<dbReference type="InterPro" id="IPR014031">
    <property type="entry name" value="Ketoacyl_synth_C"/>
</dbReference>
<dbReference type="Gene3D" id="3.30.300.30">
    <property type="match status" value="2"/>
</dbReference>
<comment type="similarity">
    <text evidence="2">Belongs to the ATP-dependent AMP-binding enzyme family.</text>
</comment>
<keyword evidence="5" id="KW-0808">Transferase</keyword>
<evidence type="ECO:0000256" key="7">
    <source>
        <dbReference type="ARBA" id="ARBA00022898"/>
    </source>
</evidence>
<dbReference type="InterPro" id="IPR020845">
    <property type="entry name" value="AMP-binding_CS"/>
</dbReference>
<dbReference type="InterPro" id="IPR025110">
    <property type="entry name" value="AMP-bd_C"/>
</dbReference>
<evidence type="ECO:0000256" key="10">
    <source>
        <dbReference type="SAM" id="MobiDB-lite"/>
    </source>
</evidence>
<dbReference type="Gene3D" id="3.40.47.10">
    <property type="match status" value="1"/>
</dbReference>
<evidence type="ECO:0000256" key="1">
    <source>
        <dbReference type="ARBA" id="ARBA00001957"/>
    </source>
</evidence>
<dbReference type="NCBIfam" id="TIGR01733">
    <property type="entry name" value="AA-adenyl-dom"/>
    <property type="match status" value="1"/>
</dbReference>
<dbReference type="Gene3D" id="3.30.559.10">
    <property type="entry name" value="Chloramphenicol acetyltransferase-like domain"/>
    <property type="match status" value="4"/>
</dbReference>
<keyword evidence="7" id="KW-0663">Pyridoxal phosphate</keyword>
<dbReference type="PROSITE" id="PS00606">
    <property type="entry name" value="KS3_1"/>
    <property type="match status" value="1"/>
</dbReference>
<dbReference type="InterPro" id="IPR020841">
    <property type="entry name" value="PKS_Beta-ketoAc_synthase_dom"/>
</dbReference>
<dbReference type="Pfam" id="PF00550">
    <property type="entry name" value="PP-binding"/>
    <property type="match status" value="3"/>
</dbReference>
<dbReference type="Pfam" id="PF00668">
    <property type="entry name" value="Condensation"/>
    <property type="match status" value="4"/>
</dbReference>
<dbReference type="InterPro" id="IPR036736">
    <property type="entry name" value="ACP-like_sf"/>
</dbReference>
<evidence type="ECO:0000256" key="9">
    <source>
        <dbReference type="ARBA" id="ARBA00023268"/>
    </source>
</evidence>
<dbReference type="SUPFAM" id="SSF53383">
    <property type="entry name" value="PLP-dependent transferases"/>
    <property type="match status" value="1"/>
</dbReference>
<evidence type="ECO:0000313" key="14">
    <source>
        <dbReference type="Proteomes" id="UP000596857"/>
    </source>
</evidence>
<dbReference type="InterPro" id="IPR001242">
    <property type="entry name" value="Condensation_dom"/>
</dbReference>
<organism evidence="13 14">
    <name type="scientific">Paenibacillus phytohabitans</name>
    <dbReference type="NCBI Taxonomy" id="2654978"/>
    <lineage>
        <taxon>Bacteria</taxon>
        <taxon>Bacillati</taxon>
        <taxon>Bacillota</taxon>
        <taxon>Bacilli</taxon>
        <taxon>Bacillales</taxon>
        <taxon>Paenibacillaceae</taxon>
        <taxon>Paenibacillus</taxon>
    </lineage>
</organism>
<dbReference type="Gene3D" id="3.90.1150.10">
    <property type="entry name" value="Aspartate Aminotransferase, domain 1"/>
    <property type="match status" value="1"/>
</dbReference>
<dbReference type="CDD" id="cd00833">
    <property type="entry name" value="PKS"/>
    <property type="match status" value="1"/>
</dbReference>
<dbReference type="Pfam" id="PF00109">
    <property type="entry name" value="ketoacyl-synt"/>
    <property type="match status" value="1"/>
</dbReference>
<feature type="compositionally biased region" description="Basic and acidic residues" evidence="10">
    <location>
        <begin position="1293"/>
        <end position="1307"/>
    </location>
</feature>
<dbReference type="CDD" id="cd00610">
    <property type="entry name" value="OAT_like"/>
    <property type="match status" value="1"/>
</dbReference>
<dbReference type="Gene3D" id="1.10.1240.100">
    <property type="match status" value="1"/>
</dbReference>
<dbReference type="Pfam" id="PF00202">
    <property type="entry name" value="Aminotran_3"/>
    <property type="match status" value="1"/>
</dbReference>
<keyword evidence="6" id="KW-0677">Repeat</keyword>
<keyword evidence="9" id="KW-0511">Multifunctional enzyme</keyword>
<reference evidence="13 14" key="1">
    <citation type="submission" date="2019-10" db="EMBL/GenBank/DDBJ databases">
        <title>Description of Paenibacillus terricola sp. nov.</title>
        <authorList>
            <person name="Carlier A."/>
            <person name="Qi S."/>
        </authorList>
    </citation>
    <scope>NUCLEOTIDE SEQUENCE [LARGE SCALE GENOMIC DNA]</scope>
    <source>
        <strain evidence="13 14">LMG 31459</strain>
    </source>
</reference>
<dbReference type="PROSITE" id="PS00012">
    <property type="entry name" value="PHOSPHOPANTETHEINE"/>
    <property type="match status" value="2"/>
</dbReference>
<feature type="domain" description="Carrier" evidence="11">
    <location>
        <begin position="639"/>
        <end position="717"/>
    </location>
</feature>
<keyword evidence="4" id="KW-0597">Phosphoprotein</keyword>
<dbReference type="SUPFAM" id="SSF53901">
    <property type="entry name" value="Thiolase-like"/>
    <property type="match status" value="1"/>
</dbReference>
<feature type="domain" description="Ketosynthase family 3 (KS3)" evidence="12">
    <location>
        <begin position="23"/>
        <end position="440"/>
    </location>
</feature>
<evidence type="ECO:0000256" key="5">
    <source>
        <dbReference type="ARBA" id="ARBA00022679"/>
    </source>
</evidence>
<dbReference type="PANTHER" id="PTHR45527:SF1">
    <property type="entry name" value="FATTY ACID SYNTHASE"/>
    <property type="match status" value="1"/>
</dbReference>
<evidence type="ECO:0000256" key="6">
    <source>
        <dbReference type="ARBA" id="ARBA00022737"/>
    </source>
</evidence>
<dbReference type="CDD" id="cd19531">
    <property type="entry name" value="LCL_NRPS-like"/>
    <property type="match status" value="1"/>
</dbReference>
<dbReference type="InterPro" id="IPR016039">
    <property type="entry name" value="Thiolase-like"/>
</dbReference>
<dbReference type="Gene3D" id="3.30.559.30">
    <property type="entry name" value="Nonribosomal peptide synthetase, condensation domain"/>
    <property type="match status" value="4"/>
</dbReference>
<dbReference type="InterPro" id="IPR049704">
    <property type="entry name" value="Aminotrans_3_PPA_site"/>
</dbReference>
<dbReference type="PROSITE" id="PS52004">
    <property type="entry name" value="KS3_2"/>
    <property type="match status" value="1"/>
</dbReference>
<dbReference type="SUPFAM" id="SSF47336">
    <property type="entry name" value="ACP-like"/>
    <property type="match status" value="3"/>
</dbReference>
<dbReference type="InterPro" id="IPR015424">
    <property type="entry name" value="PyrdxlP-dep_Trfase"/>
</dbReference>
<keyword evidence="3" id="KW-0596">Phosphopantetheine</keyword>
<dbReference type="InterPro" id="IPR020806">
    <property type="entry name" value="PKS_PP-bd"/>
</dbReference>
<gene>
    <name evidence="13" type="ORF">GC101_01350</name>
</gene>
<dbReference type="Proteomes" id="UP000596857">
    <property type="component" value="Unassembled WGS sequence"/>
</dbReference>
<dbReference type="Gene3D" id="3.40.50.980">
    <property type="match status" value="2"/>
</dbReference>
<dbReference type="Gene3D" id="3.40.640.10">
    <property type="entry name" value="Type I PLP-dependent aspartate aminotransferase-like (Major domain)"/>
    <property type="match status" value="1"/>
</dbReference>
<evidence type="ECO:0000256" key="4">
    <source>
        <dbReference type="ARBA" id="ARBA00022553"/>
    </source>
</evidence>
<dbReference type="InterPro" id="IPR015422">
    <property type="entry name" value="PyrdxlP-dep_Trfase_small"/>
</dbReference>
<dbReference type="InterPro" id="IPR010071">
    <property type="entry name" value="AA_adenyl_dom"/>
</dbReference>
<name>A0ABX1Y9B3_9BACL</name>
<dbReference type="Pfam" id="PF13193">
    <property type="entry name" value="AMP-binding_C"/>
    <property type="match status" value="1"/>
</dbReference>
<feature type="region of interest" description="Disordered" evidence="10">
    <location>
        <begin position="1283"/>
        <end position="1307"/>
    </location>
</feature>
<dbReference type="PROSITE" id="PS50075">
    <property type="entry name" value="CARRIER"/>
    <property type="match status" value="3"/>
</dbReference>
<dbReference type="CDD" id="cd19543">
    <property type="entry name" value="DCL_NRPS"/>
    <property type="match status" value="1"/>
</dbReference>
<dbReference type="InterPro" id="IPR009081">
    <property type="entry name" value="PP-bd_ACP"/>
</dbReference>
<dbReference type="Gene3D" id="1.10.1200.10">
    <property type="entry name" value="ACP-like"/>
    <property type="match status" value="3"/>
</dbReference>
<evidence type="ECO:0000259" key="12">
    <source>
        <dbReference type="PROSITE" id="PS52004"/>
    </source>
</evidence>
<keyword evidence="8" id="KW-0045">Antibiotic biosynthesis</keyword>
<dbReference type="InterPro" id="IPR015421">
    <property type="entry name" value="PyrdxlP-dep_Trfase_major"/>
</dbReference>
<dbReference type="EMBL" id="WHOB01000012">
    <property type="protein sequence ID" value="NOU77517.1"/>
    <property type="molecule type" value="Genomic_DNA"/>
</dbReference>
<sequence>MKKQLLTRSTNERKTLPVEELSGKEIAIIGMALKVPGAETLDDFWSNLCRGEEWIGEAPMERMALTGSRTTGNKPPLAGYLTEIDAFDSYFFRIPPKEADMMDPYQRLFLEVAWGAMEDAGYGGDRLKGSRTGVYVGSGHEHEYKQIIGFAHPELLSQSAVGNLPPLIASRISYLMDLKGPSLVVDTACSSSLVAVHLACQALVLRECEMAIAGGIQLMLDLSRPSPKIGIESASSAVKAFDAEADGTVRGEGVGAVLLKPLSRAITDNDPIYAVIKGSASNQDGKSIGITSPNMSAQEQLLISAWKQAGIQPSTLSYIEAHGTGTPIGDPIEIHAIQNAFRAFTDRAQFCAIGSLKPNIGHLYHAAGIAGLIKSALALQREQIPPSLHFKRPNPRINFAESPVYVNSELSEWKRSDEIRRCGVSSFGMSGTNCHVVLEEAPLRTNSGNAGGEPDVPALLTLSARSLTSLHSQIEKYRLYLITSQPYEFRDICYTSNLGRGQYEYRLSVIAHHSRDMREKLAALRYTDFAVVTGNLGAGIWFGGPESGTADAQTVSEQTQCADENSKWERAAALYAEGHGVNWYALYAGQSRKTVSAPTYTFDRHKHWMAGTQSDEEIINDMKNREVRPKMRERAVSDDELRGVTEQLRNIIADVSGYSPAMIHTTKSFMELGMDSILLVNARHAIKEHFGIDIPMRRFFEDLSTAADVGRFIAETGAGMTAQMEKEAEVSGEERTAALEEAAAGAAAEHTVALVQESGSVAFNSGLESIIHKQLDLMNRQLQIMGTSPGQVGLPTSVSSVYPPAVHTPKQDECASIGLNAKDRPYIPYQRLETIVKSGFTTVQQHFLNSFIARYTEKTRKSQLHTQFYRKVAANNRNVAGFRPYWKDMVYQIVVDHAEGSAITDIDGNKYIDVTMGFGVNLFGHHAPFIDQAVEEALQKGMCIGPVNATAGEVALAIKELTGMERSAFFNSGTEAIMVAARLARAATGRPKIAIFSGSYHGTFDGVLAMSTGTDGTATPIAPGIPSGMIGEVIVLNYNHPDSLHIIKQHANELAAVLVEPVQSRKPDLQPAGFLKELRSLTTQCGIALIFDEVITGFRIHPGGAQAWFGIRADMAVYGKIAGGGLPIGIVSGSSEFLDCIDGGMWTFGDDSVPLQEERRTFVAGTFCQHPLAMNASLAVLRRLQEEGPALQEELNRKTLWLADTLNAFFESEQVPLSIVSFGSLFRVVQKSDAELLYYLLVEKGIYIWEGRNCFLSLSHTMEDIEQIVNAFIDSVRELREGGFLPPSPPPEGGKRLPERPMSKRETKSIPLTEEQRQLWFVSQMDPDTSEAYAETAVLRLHGSLDVGRLRAAIRQVIGRHEMLRTRFAEDGSLQIIGSAGEADQYYGWYEEETGRYPEDTSRLWKLLPGISDPFNLTSGPLIRFGLLHSGPGEHRFIVRAHHIAADGWSILRIVEEIAGYYSGIRAYNPPAPVPFSAFAEWQRTIPEADIRLARDYWRARLESPFPDLSFPTGGIGHSTARLGKKCCITIGSQLTSELRAAGKRSGASLFMLMLAAYNILLSRLTGSRDITVGIPVSGQLAMGAPHLIGQCVNLLPFASSIPRTARFGDYVSQMRKELLECLEYQHCSYADIVKNLSIAGISLQPPVIRTIFNFDKPSAFYFGDMEAGLESSPSSSIKYPFSLNVLEMEHELVLEWEMGDTLSVSDTALEWIEAYCRLLEEIVSDGGETLALHDVTSAGEPETILPGSGMKQEAYAGLTGTVRDDDGVPCLAGVPGQLCLIRADLCDEIPTEMAAVRQGKGGIQILGLMNRLICVGGYRVHLDRIEALLKAIGSSDIAVIPGPEVAGSKLLTAFYEYKDGQQRNEYAGTKYAEKVLPQSLVPAKWYPIEGILPQNEAGETDYERLSGYGKSRESSPEPPASPVQELILRIWQEVLKLKNIGIHDPFILSGGNSLAATIIVAKLEKELGIIVPLNLMFQHPTIATFAAALDGRSRSSRTHIPVAEEAESYPLSPEQRSIFAEERMGGAGTAYNITGLVEVEGSLDIGRMQEAAHKLVQRHEPLRTSFHLEEDGPVQTIHREAHLGIPVHTCSCTAGEAKAQILNAVRPFSLEAEPLLRIEIWLNESQPGAAFLLMDMHHLIADGISATILFEELIRLYSGEDLPEPLLHHKDYSQWLLGRAGAGYMRESEKYWRRKLEGDLPRLAWTTDYPRSPVRSIAGERYAVSLPSGLFKDIRNYTARNGFTLYNYVLSAFYLLLSSYANQEDLVIGTSVSGRVHQDIERVPGMFVHTIPLRHTLKRDQLFSGLLQDVQTETLEAFSHQEYPLERLKISPDTSRGIGQNPWFDTVFLYQHTAVGTRTMQVGHTNFTALEQKSRTAKFDLTLEAVETTDQLTLLLEYSTALFDPLTIEAMGSQLLTILETVSAQPDIHVSDIELLSSLEREQLLHGNNRTTVVYPEDKPVYRLFEEQVLRTPDAVAVSCEGQHFTYAAINDNANRLAARLHNNGVSTEVPVGLVMHRSPALVAAILGIWKSGGCYVPIDPVYPKERISYILSDSGTGCVIADGSYAELAEYKGLVIQASEAMADGQIPPENPEQMSGPDNLAYIMYTSGSTGKPKGVMVEHRGLTNYICWADRTYIRGDELAFPLYSSISFDLTVTSMFTPLVSGNRIIVYPEPVESALERIICEGEARIVKLTPSHLKLLHLYDTRRSGLRRFIVGGEALESSAAAEILKLFGPGTEIYNEYGPTETVVGCMIHQFNPAGKRSQVPVGIPIDNIRLYIADTAGRLQARHLPGELCIAGAGVARGYRNRPELTQERFASGWFGETGSVYRTGDLVRWLPEGIMEYMGRLDDQVKINGFRIETGEIQNLLLEHPLIREAAVIGQPEADGSKRLYAYYTSDNKLTSEQLTAFLSAQLPLYMLPSGYIRLDRLPLSANGKLDIKGLPEAVRGMRHEQEAGLPQNQVETELLDIWRSVLRVSDVRTDDDFIQAGGDSIKAIQIAAQMKKKGYRVDIGDIMRGQTVRRIAQLTLLKQTEQDTEQGPMEGEVPLAPVQRWFFDQSFTDMNHWNQSITLNRPGRFDEDLTRQTLERLICHHDALRMTFKQTAGGIRQRCQRKESPAFGFRTGGYSETADPETIQAGFADRERWIETAHQAINLEHGPLVQVILWRTPEEDALTLIVHHLVTDAVSWRILLDDFYDIYTALENKREPKLPDKTNSYKHYVNMMKQYTSSETAQRELIYWVEQSLRPASQLPRDLATGNGTVRDAEVSVLHFTESATALIKNSALRCGGDIPALLLTAWGYAVSCTGVKDGIWVHLEGHGREALAGHPDYTRTVGWFTSHYPVYLNAAAAAEPAGYAAQLHSELQQLPNKGAGYNAIKYAEENIKTQHKILNILPELCFNYMGELNDEAYRSLFRVSDLSMHGTESPESERPFPVVLNAIMKDQRLLIEVDYNRHGFGAESMLALLKDFLTGLELLLSSGGEYIVPYTEPQQSRLVSEAELAALHTVSSVDFHKAYPLSPMQESMLFHHLRYPGSPAYFEQCVIRLKGVLDPERMRSCFQILTDRHDILRTSFVVQGLNRPLQIVAKSWEAAFRIVDIALNQFLEEDLSKRFEVTGEIPVRAALIHTGHDEHILVWSFHHILLDGWSVGLILREWFSLYASKRSHSAHVRPAPAYGDYIEWIEGSERQEAEAYWRAYLSGYGNKNLLPKETGANSTPYCQGELKEALSSKLYKDLSRLSAERSITLNNLFQAAWAVVLQKLNDADDILFGTIVSGRTPEVQDIDQMTGLFINTVPVRVKDGTGSFLELAYRLQREMLDKEPFSYLPLSAVQSAGGGTSINHVVIFENYPLQLELPDRLELVDYEWHAHTNYDFNLVVEPLDGLTIKFVYNRSAFDEGELRFWLASLMTVLEKVTAYPEVSLQDIVLEHLPEEAEDKGQSGSVIEFHF</sequence>
<dbReference type="PROSITE" id="PS00455">
    <property type="entry name" value="AMP_BINDING"/>
    <property type="match status" value="1"/>
</dbReference>
<dbReference type="Gene3D" id="2.30.38.10">
    <property type="entry name" value="Luciferase, Domain 3"/>
    <property type="match status" value="1"/>
</dbReference>
<feature type="domain" description="Carrier" evidence="11">
    <location>
        <begin position="2960"/>
        <end position="3034"/>
    </location>
</feature>
<dbReference type="SMART" id="SM00825">
    <property type="entry name" value="PKS_KS"/>
    <property type="match status" value="1"/>
</dbReference>
<dbReference type="SUPFAM" id="SSF52777">
    <property type="entry name" value="CoA-dependent acyltransferases"/>
    <property type="match status" value="8"/>
</dbReference>
<proteinExistence type="inferred from homology"/>
<dbReference type="InterPro" id="IPR000873">
    <property type="entry name" value="AMP-dep_synth/lig_dom"/>
</dbReference>
<dbReference type="Pfam" id="PF00501">
    <property type="entry name" value="AMP-binding"/>
    <property type="match status" value="1"/>
</dbReference>
<dbReference type="SUPFAM" id="SSF56801">
    <property type="entry name" value="Acetyl-CoA synthetase-like"/>
    <property type="match status" value="2"/>
</dbReference>
<feature type="domain" description="Carrier" evidence="11">
    <location>
        <begin position="1919"/>
        <end position="1994"/>
    </location>
</feature>
<dbReference type="PROSITE" id="PS00600">
    <property type="entry name" value="AA_TRANSFER_CLASS_3"/>
    <property type="match status" value="1"/>
</dbReference>
<dbReference type="Pfam" id="PF02801">
    <property type="entry name" value="Ketoacyl-synt_C"/>
    <property type="match status" value="1"/>
</dbReference>
<comment type="cofactor">
    <cofactor evidence="1">
        <name>pantetheine 4'-phosphate</name>
        <dbReference type="ChEBI" id="CHEBI:47942"/>
    </cofactor>
</comment>
<dbReference type="InterPro" id="IPR018201">
    <property type="entry name" value="Ketoacyl_synth_AS"/>
</dbReference>
<keyword evidence="14" id="KW-1185">Reference proteome</keyword>
<evidence type="ECO:0000259" key="11">
    <source>
        <dbReference type="PROSITE" id="PS50075"/>
    </source>
</evidence>
<protein>
    <submittedName>
        <fullName evidence="13">Amino acid adenylation domain-containing protein</fullName>
    </submittedName>
</protein>
<comment type="caution">
    <text evidence="13">The sequence shown here is derived from an EMBL/GenBank/DDBJ whole genome shotgun (WGS) entry which is preliminary data.</text>
</comment>
<dbReference type="InterPro" id="IPR023213">
    <property type="entry name" value="CAT-like_dom_sf"/>
</dbReference>
<evidence type="ECO:0000256" key="3">
    <source>
        <dbReference type="ARBA" id="ARBA00022450"/>
    </source>
</evidence>
<evidence type="ECO:0000256" key="2">
    <source>
        <dbReference type="ARBA" id="ARBA00006432"/>
    </source>
</evidence>
<dbReference type="SMART" id="SM00823">
    <property type="entry name" value="PKS_PP"/>
    <property type="match status" value="2"/>
</dbReference>
<dbReference type="InterPro" id="IPR014030">
    <property type="entry name" value="Ketoacyl_synth_N"/>
</dbReference>
<dbReference type="RefSeq" id="WP_171715801.1">
    <property type="nucleotide sequence ID" value="NZ_WHOB01000012.1"/>
</dbReference>
<dbReference type="PANTHER" id="PTHR45527">
    <property type="entry name" value="NONRIBOSOMAL PEPTIDE SYNTHETASE"/>
    <property type="match status" value="1"/>
</dbReference>
<dbReference type="InterPro" id="IPR006162">
    <property type="entry name" value="Ppantetheine_attach_site"/>
</dbReference>
<evidence type="ECO:0000313" key="13">
    <source>
        <dbReference type="EMBL" id="NOU77517.1"/>
    </source>
</evidence>
<dbReference type="Pfam" id="PF22621">
    <property type="entry name" value="CurL-like_PKS_C"/>
    <property type="match status" value="1"/>
</dbReference>
<dbReference type="InterPro" id="IPR005814">
    <property type="entry name" value="Aminotrans_3"/>
</dbReference>